<protein>
    <submittedName>
        <fullName evidence="5">DUF726 domain-containing protein</fullName>
    </submittedName>
</protein>
<comment type="subcellular location">
    <subcellularLocation>
        <location evidence="1">Membrane</location>
        <topology evidence="1">Multi-pass membrane protein</topology>
    </subcellularLocation>
</comment>
<dbReference type="InterPro" id="IPR007941">
    <property type="entry name" value="DUF726"/>
</dbReference>
<dbReference type="Gene3D" id="3.40.50.1820">
    <property type="entry name" value="alpha/beta hydrolase"/>
    <property type="match status" value="1"/>
</dbReference>
<evidence type="ECO:0000256" key="1">
    <source>
        <dbReference type="ARBA" id="ARBA00004141"/>
    </source>
</evidence>
<dbReference type="AlphaFoldDB" id="A0A855EF50"/>
<gene>
    <name evidence="5" type="ORF">CRX53_05290</name>
</gene>
<proteinExistence type="predicted"/>
<dbReference type="InterPro" id="IPR029058">
    <property type="entry name" value="AB_hydrolase_fold"/>
</dbReference>
<keyword evidence="3" id="KW-1133">Transmembrane helix</keyword>
<reference evidence="6" key="1">
    <citation type="submission" date="2017-09" db="EMBL/GenBank/DDBJ databases">
        <title>FDA dAtabase for Regulatory Grade micrObial Sequences (FDA-ARGOS): Supporting development and validation of Infectious Disease Dx tests.</title>
        <authorList>
            <person name="Minogue T."/>
            <person name="Wolcott M."/>
            <person name="Wasieloski L."/>
            <person name="Aguilar W."/>
            <person name="Moore D."/>
            <person name="Tallon L."/>
            <person name="Sadzewicz L."/>
            <person name="Ott S."/>
            <person name="Zhao X."/>
            <person name="Nagaraj S."/>
            <person name="Vavikolanu K."/>
            <person name="Aluvathingal J."/>
            <person name="Nadendla S."/>
            <person name="Sichtig H."/>
        </authorList>
    </citation>
    <scope>NUCLEOTIDE SEQUENCE [LARGE SCALE GENOMIC DNA]</scope>
    <source>
        <strain evidence="6">FDAARGOS_404</strain>
    </source>
</reference>
<keyword evidence="4" id="KW-0472">Membrane</keyword>
<sequence length="261" mass="29317">MKNFYTRDLSGLANLSPGKIELDILNEDHDGIPIVIAPGFLTQGSDDWKNYIASKIDAPIYYVKWRSSSVLHFASKQLALNSARSLLSFTNLTLKGMGLLASAYMEWKSAANEANRAGVALARFLNDVWYDDDKAVFIGHSLGVRVITEAMRNLTHDNVMTSISLAGALNRDEYDRRITAIASPRTIAHTNVYSTNDQILKWVYRMGELNYSQRPIGLECSGLANVHNHKNAIGHTEYHDDEEFGEFILARYNDAVRVRTM</sequence>
<evidence type="ECO:0000313" key="5">
    <source>
        <dbReference type="EMBL" id="PHH03419.1"/>
    </source>
</evidence>
<evidence type="ECO:0000256" key="3">
    <source>
        <dbReference type="ARBA" id="ARBA00022989"/>
    </source>
</evidence>
<accession>A0A855EF50</accession>
<evidence type="ECO:0000313" key="6">
    <source>
        <dbReference type="Proteomes" id="UP000222768"/>
    </source>
</evidence>
<name>A0A855EF50_9ENTR</name>
<organism evidence="5 6">
    <name type="scientific">Leclercia adecarboxylata</name>
    <dbReference type="NCBI Taxonomy" id="83655"/>
    <lineage>
        <taxon>Bacteria</taxon>
        <taxon>Pseudomonadati</taxon>
        <taxon>Pseudomonadota</taxon>
        <taxon>Gammaproteobacteria</taxon>
        <taxon>Enterobacterales</taxon>
        <taxon>Enterobacteriaceae</taxon>
        <taxon>Leclercia</taxon>
    </lineage>
</organism>
<dbReference type="GO" id="GO:0016020">
    <property type="term" value="C:membrane"/>
    <property type="evidence" value="ECO:0007669"/>
    <property type="project" value="UniProtKB-SubCell"/>
</dbReference>
<evidence type="ECO:0000256" key="2">
    <source>
        <dbReference type="ARBA" id="ARBA00022692"/>
    </source>
</evidence>
<dbReference type="SUPFAM" id="SSF53474">
    <property type="entry name" value="alpha/beta-Hydrolases"/>
    <property type="match status" value="1"/>
</dbReference>
<dbReference type="Proteomes" id="UP000222768">
    <property type="component" value="Unassembled WGS sequence"/>
</dbReference>
<evidence type="ECO:0000256" key="4">
    <source>
        <dbReference type="ARBA" id="ARBA00023136"/>
    </source>
</evidence>
<dbReference type="EMBL" id="PDLK01000002">
    <property type="protein sequence ID" value="PHH03419.1"/>
    <property type="molecule type" value="Genomic_DNA"/>
</dbReference>
<keyword evidence="2" id="KW-0812">Transmembrane</keyword>
<dbReference type="Pfam" id="PF05277">
    <property type="entry name" value="DUF726"/>
    <property type="match status" value="1"/>
</dbReference>
<dbReference type="RefSeq" id="WP_032617235.1">
    <property type="nucleotide sequence ID" value="NZ_CP083630.1"/>
</dbReference>
<comment type="caution">
    <text evidence="5">The sequence shown here is derived from an EMBL/GenBank/DDBJ whole genome shotgun (WGS) entry which is preliminary data.</text>
</comment>